<proteinExistence type="predicted"/>
<dbReference type="AlphaFoldDB" id="A0A2P8D0U3"/>
<evidence type="ECO:0000313" key="3">
    <source>
        <dbReference type="Proteomes" id="UP000240572"/>
    </source>
</evidence>
<evidence type="ECO:0000256" key="1">
    <source>
        <dbReference type="SAM" id="SignalP"/>
    </source>
</evidence>
<gene>
    <name evidence="2" type="ORF">B0I18_107253</name>
</gene>
<keyword evidence="1" id="KW-0732">Signal</keyword>
<feature type="signal peptide" evidence="1">
    <location>
        <begin position="1"/>
        <end position="19"/>
    </location>
</feature>
<keyword evidence="3" id="KW-1185">Reference proteome</keyword>
<sequence length="340" mass="37852">MKKLILIIGVLLSSLIAQAQNTIWFTYEPMQANVVGKQFLKKKGEQVTISGVLNSPDIRFKDETSSTSQKMEFQRSMALGLKFFVGKSVKKITIDAKNVVKTDIITGWDSLKAGTFVYSALKADSVKIILEKETNAKLEPAKLLDGIKEFSAISDASALNIIKMVDSVNFATKHVMSAVVDNPEVYYVIQVAKISENYGPSNYYINMLGKNVDTLRLSPSNKATQLNFPVVSNEFKKTLGAIKVDLVRVVTSGKAKLVARYNDNSKVGPDKTETVEIPMFDEESWDNPSFLIHKYFMGATGVKELFLTIKAQLIGTDILISEATLTYPERRLEIMKKNQL</sequence>
<dbReference type="RefSeq" id="WP_146146794.1">
    <property type="nucleotide sequence ID" value="NZ_PYGD01000007.1"/>
</dbReference>
<name>A0A2P8D0U3_9BACT</name>
<protein>
    <submittedName>
        <fullName evidence="2">Uncharacterized protein</fullName>
    </submittedName>
</protein>
<dbReference type="Proteomes" id="UP000240572">
    <property type="component" value="Unassembled WGS sequence"/>
</dbReference>
<accession>A0A2P8D0U3</accession>
<organism evidence="2 3">
    <name type="scientific">Taibaiella chishuiensis</name>
    <dbReference type="NCBI Taxonomy" id="1434707"/>
    <lineage>
        <taxon>Bacteria</taxon>
        <taxon>Pseudomonadati</taxon>
        <taxon>Bacteroidota</taxon>
        <taxon>Chitinophagia</taxon>
        <taxon>Chitinophagales</taxon>
        <taxon>Chitinophagaceae</taxon>
        <taxon>Taibaiella</taxon>
    </lineage>
</organism>
<evidence type="ECO:0000313" key="2">
    <source>
        <dbReference type="EMBL" id="PSK90841.1"/>
    </source>
</evidence>
<comment type="caution">
    <text evidence="2">The sequence shown here is derived from an EMBL/GenBank/DDBJ whole genome shotgun (WGS) entry which is preliminary data.</text>
</comment>
<dbReference type="EMBL" id="PYGD01000007">
    <property type="protein sequence ID" value="PSK90841.1"/>
    <property type="molecule type" value="Genomic_DNA"/>
</dbReference>
<feature type="chain" id="PRO_5015165914" evidence="1">
    <location>
        <begin position="20"/>
        <end position="340"/>
    </location>
</feature>
<reference evidence="2 3" key="1">
    <citation type="submission" date="2018-03" db="EMBL/GenBank/DDBJ databases">
        <title>Genomic Encyclopedia of Type Strains, Phase III (KMG-III): the genomes of soil and plant-associated and newly described type strains.</title>
        <authorList>
            <person name="Whitman W."/>
        </authorList>
    </citation>
    <scope>NUCLEOTIDE SEQUENCE [LARGE SCALE GENOMIC DNA]</scope>
    <source>
        <strain evidence="2 3">CGMCC 1.12700</strain>
    </source>
</reference>